<evidence type="ECO:0008006" key="7">
    <source>
        <dbReference type="Google" id="ProtNLM"/>
    </source>
</evidence>
<evidence type="ECO:0000313" key="4">
    <source>
        <dbReference type="Proteomes" id="UP000192335"/>
    </source>
</evidence>
<evidence type="ECO:0000313" key="3">
    <source>
        <dbReference type="EMBL" id="VAZ90257.1"/>
    </source>
</evidence>
<dbReference type="Proteomes" id="UP000271464">
    <property type="component" value="Unassembled WGS sequence"/>
</dbReference>
<dbReference type="AlphaFoldDB" id="A0A1X0LDD5"/>
<dbReference type="EMBL" id="UPHL01000041">
    <property type="protein sequence ID" value="VAZ82758.1"/>
    <property type="molecule type" value="Genomic_DNA"/>
</dbReference>
<dbReference type="OrthoDB" id="3398586at2"/>
<evidence type="ECO:0000313" key="6">
    <source>
        <dbReference type="Proteomes" id="UP000279331"/>
    </source>
</evidence>
<reference evidence="1 4" key="1">
    <citation type="submission" date="2017-02" db="EMBL/GenBank/DDBJ databases">
        <title>Mycobacterium kansasii genomes.</title>
        <authorList>
            <person name="Borowka P."/>
            <person name="Strapagiel D."/>
            <person name="Marciniak B."/>
            <person name="Lach J."/>
            <person name="Bakula Z."/>
            <person name="Van Ingen J."/>
            <person name="Safianowska A."/>
            <person name="Brzostek A."/>
            <person name="Dziadek J."/>
            <person name="Jagielski T."/>
        </authorList>
    </citation>
    <scope>NUCLEOTIDE SEQUENCE [LARGE SCALE GENOMIC DNA]</scope>
    <source>
        <strain evidence="1 4">12MK</strain>
    </source>
</reference>
<sequence length="76" mass="8561">MKPKEHDVVQLRRPLLEYNLPAGSRGAVVLDYTKSSHGDLPPAYEVEFSDADGITQALVTVREEDLEVVWRPDPDK</sequence>
<reference evidence="5 6" key="2">
    <citation type="submission" date="2018-09" db="EMBL/GenBank/DDBJ databases">
        <authorList>
            <person name="Tagini F."/>
        </authorList>
    </citation>
    <scope>NUCLEOTIDE SEQUENCE [LARGE SCALE GENOMIC DNA]</scope>
    <source>
        <strain evidence="3 5">MK4</strain>
        <strain evidence="2 6">MK42</strain>
    </source>
</reference>
<keyword evidence="5" id="KW-1185">Reference proteome</keyword>
<organism evidence="1 4">
    <name type="scientific">Mycobacterium persicum</name>
    <dbReference type="NCBI Taxonomy" id="1487726"/>
    <lineage>
        <taxon>Bacteria</taxon>
        <taxon>Bacillati</taxon>
        <taxon>Actinomycetota</taxon>
        <taxon>Actinomycetes</taxon>
        <taxon>Mycobacteriales</taxon>
        <taxon>Mycobacteriaceae</taxon>
        <taxon>Mycobacterium</taxon>
    </lineage>
</organism>
<dbReference type="RefSeq" id="WP_075545888.1">
    <property type="nucleotide sequence ID" value="NZ_LWCM01000072.1"/>
</dbReference>
<dbReference type="Proteomes" id="UP000192335">
    <property type="component" value="Unassembled WGS sequence"/>
</dbReference>
<dbReference type="InterPro" id="IPR032568">
    <property type="entry name" value="DUF4926"/>
</dbReference>
<dbReference type="GeneID" id="66600223"/>
<dbReference type="EMBL" id="MWQA01000001">
    <property type="protein sequence ID" value="ORC08995.1"/>
    <property type="molecule type" value="Genomic_DNA"/>
</dbReference>
<dbReference type="EMBL" id="UPHM01000025">
    <property type="protein sequence ID" value="VAZ90257.1"/>
    <property type="molecule type" value="Genomic_DNA"/>
</dbReference>
<proteinExistence type="predicted"/>
<evidence type="ECO:0000313" key="2">
    <source>
        <dbReference type="EMBL" id="VAZ82758.1"/>
    </source>
</evidence>
<evidence type="ECO:0000313" key="5">
    <source>
        <dbReference type="Proteomes" id="UP000271464"/>
    </source>
</evidence>
<gene>
    <name evidence="1" type="ORF">B4U45_22760</name>
    <name evidence="2" type="ORF">LAUMK42_01568</name>
    <name evidence="3" type="ORF">LAUMK4_01339</name>
</gene>
<comment type="caution">
    <text evidence="1">The sequence shown here is derived from an EMBL/GenBank/DDBJ whole genome shotgun (WGS) entry which is preliminary data.</text>
</comment>
<name>A0A1X0LDD5_9MYCO</name>
<protein>
    <recommendedName>
        <fullName evidence="7">DUF4926 domain-containing protein</fullName>
    </recommendedName>
</protein>
<dbReference type="Proteomes" id="UP000279331">
    <property type="component" value="Unassembled WGS sequence"/>
</dbReference>
<accession>A0A1X0LDD5</accession>
<evidence type="ECO:0000313" key="1">
    <source>
        <dbReference type="EMBL" id="ORC08995.1"/>
    </source>
</evidence>
<dbReference type="Pfam" id="PF16277">
    <property type="entry name" value="DUF4926"/>
    <property type="match status" value="1"/>
</dbReference>